<dbReference type="InterPro" id="IPR027417">
    <property type="entry name" value="P-loop_NTPase"/>
</dbReference>
<dbReference type="Gene3D" id="3.40.50.300">
    <property type="entry name" value="P-loop containing nucleotide triphosphate hydrolases"/>
    <property type="match status" value="1"/>
</dbReference>
<evidence type="ECO:0000313" key="2">
    <source>
        <dbReference type="Proteomes" id="UP001321473"/>
    </source>
</evidence>
<protein>
    <submittedName>
        <fullName evidence="1">Uncharacterized protein</fullName>
    </submittedName>
</protein>
<dbReference type="AlphaFoldDB" id="A0AAQ4FGM7"/>
<evidence type="ECO:0000313" key="1">
    <source>
        <dbReference type="EMBL" id="KAK8785861.1"/>
    </source>
</evidence>
<dbReference type="Proteomes" id="UP001321473">
    <property type="component" value="Unassembled WGS sequence"/>
</dbReference>
<reference evidence="1 2" key="1">
    <citation type="journal article" date="2023" name="Arcadia Sci">
        <title>De novo assembly of a long-read Amblyomma americanum tick genome.</title>
        <authorList>
            <person name="Chou S."/>
            <person name="Poskanzer K.E."/>
            <person name="Rollins M."/>
            <person name="Thuy-Boun P.S."/>
        </authorList>
    </citation>
    <scope>NUCLEOTIDE SEQUENCE [LARGE SCALE GENOMIC DNA]</scope>
    <source>
        <strain evidence="1">F_SG_1</strain>
        <tissue evidence="1">Salivary glands</tissue>
    </source>
</reference>
<comment type="caution">
    <text evidence="1">The sequence shown here is derived from an EMBL/GenBank/DDBJ whole genome shotgun (WGS) entry which is preliminary data.</text>
</comment>
<accession>A0AAQ4FGM7</accession>
<proteinExistence type="predicted"/>
<name>A0AAQ4FGM7_AMBAM</name>
<sequence length="83" mass="9484">MSSVLPQTQYTLVCREVMDEIAEFPDVMMGMIHEREVADSFLTDFLTKRRMPKHMLLLRGETGCGKSHLLAVTVKLAIKRGFK</sequence>
<organism evidence="1 2">
    <name type="scientific">Amblyomma americanum</name>
    <name type="common">Lone star tick</name>
    <dbReference type="NCBI Taxonomy" id="6943"/>
    <lineage>
        <taxon>Eukaryota</taxon>
        <taxon>Metazoa</taxon>
        <taxon>Ecdysozoa</taxon>
        <taxon>Arthropoda</taxon>
        <taxon>Chelicerata</taxon>
        <taxon>Arachnida</taxon>
        <taxon>Acari</taxon>
        <taxon>Parasitiformes</taxon>
        <taxon>Ixodida</taxon>
        <taxon>Ixodoidea</taxon>
        <taxon>Ixodidae</taxon>
        <taxon>Amblyomminae</taxon>
        <taxon>Amblyomma</taxon>
    </lineage>
</organism>
<dbReference type="SUPFAM" id="SSF52540">
    <property type="entry name" value="P-loop containing nucleoside triphosphate hydrolases"/>
    <property type="match status" value="1"/>
</dbReference>
<keyword evidence="2" id="KW-1185">Reference proteome</keyword>
<gene>
    <name evidence="1" type="ORF">V5799_007776</name>
</gene>
<dbReference type="EMBL" id="JARKHS020003272">
    <property type="protein sequence ID" value="KAK8785861.1"/>
    <property type="molecule type" value="Genomic_DNA"/>
</dbReference>